<accession>A0ABU0RWK7</accession>
<evidence type="ECO:0000256" key="1">
    <source>
        <dbReference type="SAM" id="MobiDB-lite"/>
    </source>
</evidence>
<name>A0ABU0RWK7_9ACTN</name>
<comment type="caution">
    <text evidence="2">The sequence shown here is derived from an EMBL/GenBank/DDBJ whole genome shotgun (WGS) entry which is preliminary data.</text>
</comment>
<feature type="compositionally biased region" description="Polar residues" evidence="1">
    <location>
        <begin position="84"/>
        <end position="95"/>
    </location>
</feature>
<dbReference type="Proteomes" id="UP001223072">
    <property type="component" value="Unassembled WGS sequence"/>
</dbReference>
<sequence length="95" mass="9429">MSIAPTDARTAAGFRARMVNQAPVYAGCEHVAPTAATFTGPASMAPTRAAISTPLAHPTPTNASVHAPTSTGSRRAPACAAHGLTSSSSARKAAS</sequence>
<gene>
    <name evidence="2" type="ORF">QFZ49_006344</name>
</gene>
<feature type="region of interest" description="Disordered" evidence="1">
    <location>
        <begin position="53"/>
        <end position="95"/>
    </location>
</feature>
<reference evidence="2 3" key="1">
    <citation type="submission" date="2023-07" db="EMBL/GenBank/DDBJ databases">
        <title>Comparative genomics of wheat-associated soil bacteria to identify genetic determinants of phenazine resistance.</title>
        <authorList>
            <person name="Mouncey N."/>
        </authorList>
    </citation>
    <scope>NUCLEOTIDE SEQUENCE [LARGE SCALE GENOMIC DNA]</scope>
    <source>
        <strain evidence="2 3">W2I16</strain>
    </source>
</reference>
<keyword evidence="3" id="KW-1185">Reference proteome</keyword>
<dbReference type="EMBL" id="JAUSZS010000008">
    <property type="protein sequence ID" value="MDQ0936369.1"/>
    <property type="molecule type" value="Genomic_DNA"/>
</dbReference>
<feature type="compositionally biased region" description="Polar residues" evidence="1">
    <location>
        <begin position="59"/>
        <end position="73"/>
    </location>
</feature>
<protein>
    <submittedName>
        <fullName evidence="2">Uncharacterized protein</fullName>
    </submittedName>
</protein>
<organism evidence="2 3">
    <name type="scientific">Streptomyces turgidiscabies</name>
    <dbReference type="NCBI Taxonomy" id="85558"/>
    <lineage>
        <taxon>Bacteria</taxon>
        <taxon>Bacillati</taxon>
        <taxon>Actinomycetota</taxon>
        <taxon>Actinomycetes</taxon>
        <taxon>Kitasatosporales</taxon>
        <taxon>Streptomycetaceae</taxon>
        <taxon>Streptomyces</taxon>
    </lineage>
</organism>
<proteinExistence type="predicted"/>
<evidence type="ECO:0000313" key="2">
    <source>
        <dbReference type="EMBL" id="MDQ0936369.1"/>
    </source>
</evidence>
<evidence type="ECO:0000313" key="3">
    <source>
        <dbReference type="Proteomes" id="UP001223072"/>
    </source>
</evidence>
<dbReference type="RefSeq" id="WP_307629799.1">
    <property type="nucleotide sequence ID" value="NZ_JAUSZS010000008.1"/>
</dbReference>